<dbReference type="PIRSF" id="PIRSF015957">
    <property type="entry name" value="UCP015957"/>
    <property type="match status" value="1"/>
</dbReference>
<dbReference type="EMBL" id="JABSNM010000003">
    <property type="protein sequence ID" value="NRT55153.1"/>
    <property type="molecule type" value="Genomic_DNA"/>
</dbReference>
<dbReference type="InterPro" id="IPR007565">
    <property type="entry name" value="4HFCP_synth"/>
</dbReference>
<evidence type="ECO:0000256" key="1">
    <source>
        <dbReference type="ARBA" id="ARBA00003810"/>
    </source>
</evidence>
<dbReference type="SUPFAM" id="SSF51366">
    <property type="entry name" value="Ribulose-phoshate binding barrel"/>
    <property type="match status" value="1"/>
</dbReference>
<dbReference type="Pfam" id="PF04476">
    <property type="entry name" value="4HFCP_synth"/>
    <property type="match status" value="1"/>
</dbReference>
<evidence type="ECO:0000256" key="2">
    <source>
        <dbReference type="ARBA" id="ARBA00012553"/>
    </source>
</evidence>
<dbReference type="RefSeq" id="WP_173804144.1">
    <property type="nucleotide sequence ID" value="NZ_JABSNM010000003.1"/>
</dbReference>
<comment type="caution">
    <text evidence="7">The sequence shown here is derived from an EMBL/GenBank/DDBJ whole genome shotgun (WGS) entry which is preliminary data.</text>
</comment>
<dbReference type="InterPro" id="IPR011060">
    <property type="entry name" value="RibuloseP-bd_barrel"/>
</dbReference>
<evidence type="ECO:0000256" key="5">
    <source>
        <dbReference type="ARBA" id="ARBA00032523"/>
    </source>
</evidence>
<protein>
    <recommendedName>
        <fullName evidence="2">(5-formylfuran-3-yl)methyl phosphate synthase</fullName>
        <ecNumber evidence="2">4.2.3.153</ecNumber>
    </recommendedName>
    <alternativeName>
        <fullName evidence="5">4-(hydroxymethyl)-2-furancarboxaldehyde-phosphate synthase</fullName>
    </alternativeName>
</protein>
<comment type="function">
    <text evidence="1">Catalyzes the formation of 4-(hydroxymethyl)-2-furancarboxaldehyde phosphate (4-HFC-P) from two molecules of glyceraldehyde-3-P (GA-3-P).</text>
</comment>
<keyword evidence="4" id="KW-0704">Schiff base</keyword>
<evidence type="ECO:0000256" key="4">
    <source>
        <dbReference type="ARBA" id="ARBA00023270"/>
    </source>
</evidence>
<comment type="catalytic activity">
    <reaction evidence="6">
        <text>2 D-glyceraldehyde 3-phosphate = 4-(hydroxymethyl)-2-furancarboxaldehyde phosphate + phosphate + 2 H2O</text>
        <dbReference type="Rhea" id="RHEA:43536"/>
        <dbReference type="ChEBI" id="CHEBI:15377"/>
        <dbReference type="ChEBI" id="CHEBI:43474"/>
        <dbReference type="ChEBI" id="CHEBI:59776"/>
        <dbReference type="ChEBI" id="CHEBI:83407"/>
        <dbReference type="EC" id="4.2.3.153"/>
    </reaction>
</comment>
<dbReference type="Proteomes" id="UP001516061">
    <property type="component" value="Unassembled WGS sequence"/>
</dbReference>
<organism evidence="7 8">
    <name type="scientific">Sphaerotilus uruguayifluvii</name>
    <dbReference type="NCBI Taxonomy" id="2735897"/>
    <lineage>
        <taxon>Bacteria</taxon>
        <taxon>Pseudomonadati</taxon>
        <taxon>Pseudomonadota</taxon>
        <taxon>Betaproteobacteria</taxon>
        <taxon>Burkholderiales</taxon>
        <taxon>Sphaerotilaceae</taxon>
        <taxon>Sphaerotilus</taxon>
    </lineage>
</organism>
<dbReference type="NCBIfam" id="NF002574">
    <property type="entry name" value="PRK02227.1-2"/>
    <property type="match status" value="1"/>
</dbReference>
<gene>
    <name evidence="7" type="ORF">HNQ01_000863</name>
</gene>
<keyword evidence="3" id="KW-0456">Lyase</keyword>
<evidence type="ECO:0000313" key="7">
    <source>
        <dbReference type="EMBL" id="NRT55153.1"/>
    </source>
</evidence>
<name>A0ABX2FYQ7_9BURK</name>
<dbReference type="EC" id="4.2.3.153" evidence="2"/>
<keyword evidence="8" id="KW-1185">Reference proteome</keyword>
<evidence type="ECO:0000313" key="8">
    <source>
        <dbReference type="Proteomes" id="UP001516061"/>
    </source>
</evidence>
<evidence type="ECO:0000256" key="6">
    <source>
        <dbReference type="ARBA" id="ARBA00047628"/>
    </source>
</evidence>
<accession>A0ABX2FYQ7</accession>
<reference evidence="7 8" key="1">
    <citation type="submission" date="2020-05" db="EMBL/GenBank/DDBJ databases">
        <title>Genomic Encyclopedia of Type Strains, Phase IV (KMG-V): Genome sequencing to study the core and pangenomes of soil and plant-associated prokaryotes.</title>
        <authorList>
            <person name="Whitman W."/>
        </authorList>
    </citation>
    <scope>NUCLEOTIDE SEQUENCE [LARGE SCALE GENOMIC DNA]</scope>
    <source>
        <strain evidence="7 8">C29</strain>
    </source>
</reference>
<evidence type="ECO:0000256" key="3">
    <source>
        <dbReference type="ARBA" id="ARBA00023239"/>
    </source>
</evidence>
<proteinExistence type="predicted"/>
<sequence>MKVLVSVRDAHEAALVARAGVDFIDLKEPSLGALGGLPVETVAALLRQIRRDAPATPVTATIGDWPAEALDEITERVLRVAATGVDQVKVGVERGPAALALLDRLATLKATGTPVVPVLIADDGIDPARLRLAAAGGFAAVMLDTADKRGGSLLDRIPAADLQHFIATVRATGALAGLAGALRLEEIPTLRRLGADFAGFRSAVCEGGRGQQLDGARVESLLSFAWRMSLCEQLRSE</sequence>